<evidence type="ECO:0000313" key="1">
    <source>
        <dbReference type="EMBL" id="SMO93457.1"/>
    </source>
</evidence>
<keyword evidence="2" id="KW-1185">Reference proteome</keyword>
<dbReference type="RefSeq" id="WP_185959048.1">
    <property type="nucleotide sequence ID" value="NZ_FXTO01000026.1"/>
</dbReference>
<accession>A0A521FB97</accession>
<gene>
    <name evidence="1" type="ORF">SAMN06265173_12629</name>
</gene>
<dbReference type="AlphaFoldDB" id="A0A521FB97"/>
<organism evidence="1 2">
    <name type="scientific">Thalassovita litoralis</name>
    <dbReference type="NCBI Taxonomy" id="1010611"/>
    <lineage>
        <taxon>Bacteria</taxon>
        <taxon>Pseudomonadati</taxon>
        <taxon>Pseudomonadota</taxon>
        <taxon>Alphaproteobacteria</taxon>
        <taxon>Rhodobacterales</taxon>
        <taxon>Roseobacteraceae</taxon>
        <taxon>Thalassovita</taxon>
    </lineage>
</organism>
<dbReference type="EMBL" id="FXTO01000026">
    <property type="protein sequence ID" value="SMO93457.1"/>
    <property type="molecule type" value="Genomic_DNA"/>
</dbReference>
<proteinExistence type="predicted"/>
<name>A0A521FB97_9RHOB</name>
<reference evidence="1 2" key="1">
    <citation type="submission" date="2017-05" db="EMBL/GenBank/DDBJ databases">
        <authorList>
            <person name="Varghese N."/>
            <person name="Submissions S."/>
        </authorList>
    </citation>
    <scope>NUCLEOTIDE SEQUENCE [LARGE SCALE GENOMIC DNA]</scope>
    <source>
        <strain evidence="1 2">DSM 29506</strain>
    </source>
</reference>
<evidence type="ECO:0000313" key="2">
    <source>
        <dbReference type="Proteomes" id="UP000316030"/>
    </source>
</evidence>
<sequence length="66" mass="7627">MWEDIEIVECLGERGEIIDVIKQTRMIDGQCQTRWLASRGNEILFERSDGHFETENGGEIIARFPS</sequence>
<dbReference type="Proteomes" id="UP000316030">
    <property type="component" value="Unassembled WGS sequence"/>
</dbReference>
<protein>
    <submittedName>
        <fullName evidence="1">Uncharacterized protein</fullName>
    </submittedName>
</protein>